<evidence type="ECO:0000256" key="1">
    <source>
        <dbReference type="SAM" id="MobiDB-lite"/>
    </source>
</evidence>
<protein>
    <submittedName>
        <fullName evidence="2">Uncharacterized protein</fullName>
    </submittedName>
</protein>
<feature type="region of interest" description="Disordered" evidence="1">
    <location>
        <begin position="568"/>
        <end position="638"/>
    </location>
</feature>
<dbReference type="EnsemblMetazoa" id="XM_031927393">
    <property type="protein sequence ID" value="XP_031783253"/>
    <property type="gene ID" value="LOC116415722"/>
</dbReference>
<dbReference type="GeneID" id="116415709"/>
<sequence length="638" mass="73719">MRYAHGLKLSDSERCPNFVRFMTEDMDVDLMSGNAEVVQIHIANTIEPMDDYAVVIDYSKLGHDVFKKAKDACRYRSMFLHDYGHVTSRLCSSSALWDNVTYVQAYLPEIHAYMCRLRKRWGSVTGYVVAGGYSCFLNTLPLHKNMKRLVSDAKGRMADYKTGFEVLRTSASLRIEEVRTFQGSTCLKNAQNSFENVGFLTSSAKKFFECGSVCVASNWTRYMTWRIQGDLDFLVKCYDLVNATAGNSLTRATIEECYDSELRLRYFLYGRWPNCPDARITWLLNSPREGFRGANVEEGTYVFRRQTAGEMLKLSERRQLRQPPITFKDEFFGWPFMKVAIVEMTQYYPEEETDLDKQANQTLDLKIHFLMTRLIGFSRLNHGFSDYTFRFVEHAFSRRAIQTMILKQGKDQMEKAYISGVVPVSTLVKSILNPNTKTGMLIRSTVYLPEPMDHWQNVIRNFVKKHVQVFPMALLSKKHHQRYKWYEIRDPTVKEKEEAHTLDPEYIKCLNLKQFQPKKIDRRLLNLKQNKSMVKPSVSSKASQTENTTCENVVYKQRKFNVKLFLERQSSKKRRPPTEMVEDKNEDEVSDSDKSTSSSSTTAEATSETDASIPVATAANRRIRRRVKIQSSSSSSSS</sequence>
<dbReference type="EnsemblMetazoa" id="XM_031920870">
    <property type="protein sequence ID" value="XP_031776730"/>
    <property type="gene ID" value="LOC116415709"/>
</dbReference>
<dbReference type="GeneID" id="116415722"/>
<dbReference type="RefSeq" id="XP_031783253.1">
    <property type="nucleotide sequence ID" value="XM_031927393.2"/>
</dbReference>
<keyword evidence="3" id="KW-1185">Reference proteome</keyword>
<dbReference type="Proteomes" id="UP000002358">
    <property type="component" value="Chromosome 1"/>
</dbReference>
<organism evidence="2 3">
    <name type="scientific">Nasonia vitripennis</name>
    <name type="common">Parasitic wasp</name>
    <dbReference type="NCBI Taxonomy" id="7425"/>
    <lineage>
        <taxon>Eukaryota</taxon>
        <taxon>Metazoa</taxon>
        <taxon>Ecdysozoa</taxon>
        <taxon>Arthropoda</taxon>
        <taxon>Hexapoda</taxon>
        <taxon>Insecta</taxon>
        <taxon>Pterygota</taxon>
        <taxon>Neoptera</taxon>
        <taxon>Endopterygota</taxon>
        <taxon>Hymenoptera</taxon>
        <taxon>Apocrita</taxon>
        <taxon>Proctotrupomorpha</taxon>
        <taxon>Chalcidoidea</taxon>
        <taxon>Pteromalidae</taxon>
        <taxon>Pteromalinae</taxon>
        <taxon>Nasonia</taxon>
    </lineage>
</organism>
<proteinExistence type="predicted"/>
<dbReference type="RefSeq" id="XP_031776730.1">
    <property type="nucleotide sequence ID" value="XM_031920870.2"/>
</dbReference>
<name>A0A7M7Q7N3_NASVI</name>
<evidence type="ECO:0000313" key="3">
    <source>
        <dbReference type="Proteomes" id="UP000002358"/>
    </source>
</evidence>
<dbReference type="AlphaFoldDB" id="A0A7M7Q7N3"/>
<accession>A0A7M7Q7N3</accession>
<dbReference type="KEGG" id="nvi:116415722"/>
<evidence type="ECO:0000313" key="2">
    <source>
        <dbReference type="EnsemblMetazoa" id="XP_031783253"/>
    </source>
</evidence>
<feature type="compositionally biased region" description="Low complexity" evidence="1">
    <location>
        <begin position="595"/>
        <end position="612"/>
    </location>
</feature>
<reference evidence="2" key="1">
    <citation type="submission" date="2021-01" db="UniProtKB">
        <authorList>
            <consortium name="EnsemblMetazoa"/>
        </authorList>
    </citation>
    <scope>IDENTIFICATION</scope>
</reference>
<dbReference type="Proteomes" id="UP000002358">
    <property type="component" value="Chromosome 3"/>
</dbReference>